<dbReference type="Proteomes" id="UP001431199">
    <property type="component" value="Unassembled WGS sequence"/>
</dbReference>
<comment type="caution">
    <text evidence="2">The sequence shown here is derived from an EMBL/GenBank/DDBJ whole genome shotgun (WGS) entry which is preliminary data.</text>
</comment>
<dbReference type="InterPro" id="IPR005149">
    <property type="entry name" value="Tscrpt_reg_PadR_N"/>
</dbReference>
<evidence type="ECO:0000313" key="2">
    <source>
        <dbReference type="EMBL" id="MCT7398217.1"/>
    </source>
</evidence>
<feature type="domain" description="Transcription regulator PadR N-terminal" evidence="1">
    <location>
        <begin position="16"/>
        <end position="89"/>
    </location>
</feature>
<evidence type="ECO:0000313" key="3">
    <source>
        <dbReference type="Proteomes" id="UP001431199"/>
    </source>
</evidence>
<proteinExistence type="predicted"/>
<name>A0ABT2LY44_9FIRM</name>
<dbReference type="PANTHER" id="PTHR33169:SF14">
    <property type="entry name" value="TRANSCRIPTIONAL REGULATOR RV3488"/>
    <property type="match status" value="1"/>
</dbReference>
<dbReference type="Pfam" id="PF03551">
    <property type="entry name" value="PadR"/>
    <property type="match status" value="1"/>
</dbReference>
<keyword evidence="3" id="KW-1185">Reference proteome</keyword>
<dbReference type="EMBL" id="JAODBU010000003">
    <property type="protein sequence ID" value="MCT7398217.1"/>
    <property type="molecule type" value="Genomic_DNA"/>
</dbReference>
<dbReference type="PANTHER" id="PTHR33169">
    <property type="entry name" value="PADR-FAMILY TRANSCRIPTIONAL REGULATOR"/>
    <property type="match status" value="1"/>
</dbReference>
<dbReference type="Gene3D" id="1.10.10.10">
    <property type="entry name" value="Winged helix-like DNA-binding domain superfamily/Winged helix DNA-binding domain"/>
    <property type="match status" value="1"/>
</dbReference>
<accession>A0ABT2LY44</accession>
<gene>
    <name evidence="2" type="ORF">N5B56_03820</name>
</gene>
<dbReference type="RefSeq" id="WP_022089757.1">
    <property type="nucleotide sequence ID" value="NZ_JAODBU010000003.1"/>
</dbReference>
<dbReference type="SUPFAM" id="SSF46785">
    <property type="entry name" value="Winged helix' DNA-binding domain"/>
    <property type="match status" value="1"/>
</dbReference>
<sequence length="110" mass="12722">MAERNYFINGITELLILSFLKNHDAYVYEITKSIEEKSGGLLSISQNTIYTATYKLENEGKISEYSKLVGRKRTRIYYHIEDEGINYLEQLSNNYNNTINGVKTILDSLN</sequence>
<protein>
    <submittedName>
        <fullName evidence="2">PadR family transcriptional regulator</fullName>
    </submittedName>
</protein>
<organism evidence="2 3">
    <name type="scientific">Eubacterium album</name>
    <dbReference type="NCBI Taxonomy" id="2978477"/>
    <lineage>
        <taxon>Bacteria</taxon>
        <taxon>Bacillati</taxon>
        <taxon>Bacillota</taxon>
        <taxon>Clostridia</taxon>
        <taxon>Eubacteriales</taxon>
        <taxon>Eubacteriaceae</taxon>
        <taxon>Eubacterium</taxon>
    </lineage>
</organism>
<reference evidence="2" key="1">
    <citation type="submission" date="2022-09" db="EMBL/GenBank/DDBJ databases">
        <title>Eubacterium sp. LFL-14 isolated from human feces.</title>
        <authorList>
            <person name="Liu F."/>
        </authorList>
    </citation>
    <scope>NUCLEOTIDE SEQUENCE</scope>
    <source>
        <strain evidence="2">LFL-14</strain>
    </source>
</reference>
<dbReference type="InterPro" id="IPR036390">
    <property type="entry name" value="WH_DNA-bd_sf"/>
</dbReference>
<evidence type="ECO:0000259" key="1">
    <source>
        <dbReference type="Pfam" id="PF03551"/>
    </source>
</evidence>
<dbReference type="InterPro" id="IPR036388">
    <property type="entry name" value="WH-like_DNA-bd_sf"/>
</dbReference>
<dbReference type="InterPro" id="IPR052509">
    <property type="entry name" value="Metal_resp_DNA-bind_regulator"/>
</dbReference>